<evidence type="ECO:0000256" key="13">
    <source>
        <dbReference type="PROSITE-ProRule" id="PRU10141"/>
    </source>
</evidence>
<dbReference type="PANTHER" id="PTHR24418">
    <property type="entry name" value="TYROSINE-PROTEIN KINASE"/>
    <property type="match status" value="1"/>
</dbReference>
<dbReference type="SMART" id="SM00326">
    <property type="entry name" value="SH3"/>
    <property type="match status" value="1"/>
</dbReference>
<keyword evidence="2 12" id="KW-0728">SH3 domain</keyword>
<evidence type="ECO:0000259" key="18">
    <source>
        <dbReference type="PROSITE" id="PS50011"/>
    </source>
</evidence>
<evidence type="ECO:0000259" key="15">
    <source>
        <dbReference type="PROSITE" id="PS50001"/>
    </source>
</evidence>
<dbReference type="Gene3D" id="2.30.29.30">
    <property type="entry name" value="Pleckstrin-homology domain (PH domain)/Phosphotyrosine-binding domain (PTB)"/>
    <property type="match status" value="2"/>
</dbReference>
<dbReference type="EC" id="2.7.10.2" evidence="1"/>
<dbReference type="InterPro" id="IPR036028">
    <property type="entry name" value="SH3-like_dom_sf"/>
</dbReference>
<comment type="catalytic activity">
    <reaction evidence="10">
        <text>L-tyrosyl-[protein] + ATP = O-phospho-L-tyrosyl-[protein] + ADP + H(+)</text>
        <dbReference type="Rhea" id="RHEA:10596"/>
        <dbReference type="Rhea" id="RHEA-COMP:10136"/>
        <dbReference type="Rhea" id="RHEA-COMP:20101"/>
        <dbReference type="ChEBI" id="CHEBI:15378"/>
        <dbReference type="ChEBI" id="CHEBI:30616"/>
        <dbReference type="ChEBI" id="CHEBI:46858"/>
        <dbReference type="ChEBI" id="CHEBI:61978"/>
        <dbReference type="ChEBI" id="CHEBI:456216"/>
        <dbReference type="EC" id="2.7.10.2"/>
    </reaction>
</comment>
<dbReference type="FunFam" id="3.30.200.20:FF:000053">
    <property type="entry name" value="Tyrosine-protein kinase"/>
    <property type="match status" value="1"/>
</dbReference>
<keyword evidence="4" id="KW-0808">Transferase</keyword>
<dbReference type="PROSITE" id="PS50011">
    <property type="entry name" value="PROTEIN_KINASE_DOM"/>
    <property type="match status" value="1"/>
</dbReference>
<feature type="domain" description="SH2" evidence="15">
    <location>
        <begin position="239"/>
        <end position="345"/>
    </location>
</feature>
<gene>
    <name evidence="19" type="ORF">MG293_007069</name>
</gene>
<evidence type="ECO:0000256" key="3">
    <source>
        <dbReference type="ARBA" id="ARBA00022553"/>
    </source>
</evidence>
<dbReference type="Proteomes" id="UP001214576">
    <property type="component" value="Unassembled WGS sequence"/>
</dbReference>
<dbReference type="InterPro" id="IPR008266">
    <property type="entry name" value="Tyr_kinase_AS"/>
</dbReference>
<protein>
    <recommendedName>
        <fullName evidence="1">non-specific protein-tyrosine kinase</fullName>
        <ecNumber evidence="1">2.7.10.2</ecNumber>
    </recommendedName>
</protein>
<dbReference type="FunFam" id="2.30.30.40:FF:000151">
    <property type="entry name" value="Tyrosine-protein kinase"/>
    <property type="match status" value="1"/>
</dbReference>
<dbReference type="PRINTS" id="PR00452">
    <property type="entry name" value="SH3DOMAIN"/>
</dbReference>
<evidence type="ECO:0000259" key="16">
    <source>
        <dbReference type="PROSITE" id="PS50002"/>
    </source>
</evidence>
<name>A0AAD4U9J5_OVIAM</name>
<dbReference type="InterPro" id="IPR000719">
    <property type="entry name" value="Prot_kinase_dom"/>
</dbReference>
<evidence type="ECO:0000256" key="9">
    <source>
        <dbReference type="ARBA" id="ARBA00023137"/>
    </source>
</evidence>
<evidence type="ECO:0000256" key="5">
    <source>
        <dbReference type="ARBA" id="ARBA00022741"/>
    </source>
</evidence>
<dbReference type="Gene3D" id="2.30.30.40">
    <property type="entry name" value="SH3 Domains"/>
    <property type="match status" value="1"/>
</dbReference>
<dbReference type="GO" id="GO:0005524">
    <property type="term" value="F:ATP binding"/>
    <property type="evidence" value="ECO:0007669"/>
    <property type="project" value="UniProtKB-UniRule"/>
</dbReference>
<dbReference type="PROSITE" id="PS00107">
    <property type="entry name" value="PROTEIN_KINASE_ATP"/>
    <property type="match status" value="2"/>
</dbReference>
<dbReference type="InterPro" id="IPR011993">
    <property type="entry name" value="PH-like_dom_sf"/>
</dbReference>
<dbReference type="InterPro" id="IPR050198">
    <property type="entry name" value="Non-receptor_tyrosine_kinases"/>
</dbReference>
<dbReference type="InterPro" id="IPR001849">
    <property type="entry name" value="PH_domain"/>
</dbReference>
<dbReference type="InterPro" id="IPR001452">
    <property type="entry name" value="SH3_domain"/>
</dbReference>
<dbReference type="InterPro" id="IPR001245">
    <property type="entry name" value="Ser-Thr/Tyr_kinase_cat_dom"/>
</dbReference>
<dbReference type="PROSITE" id="PS50002">
    <property type="entry name" value="SH3"/>
    <property type="match status" value="1"/>
</dbReference>
<keyword evidence="3" id="KW-0597">Phosphoprotein</keyword>
<evidence type="ECO:0000256" key="10">
    <source>
        <dbReference type="ARBA" id="ARBA00051245"/>
    </source>
</evidence>
<proteinExistence type="predicted"/>
<evidence type="ECO:0000256" key="2">
    <source>
        <dbReference type="ARBA" id="ARBA00022443"/>
    </source>
</evidence>
<dbReference type="PROSITE" id="PS50003">
    <property type="entry name" value="PH_DOMAIN"/>
    <property type="match status" value="1"/>
</dbReference>
<evidence type="ECO:0000256" key="6">
    <source>
        <dbReference type="ARBA" id="ARBA00022777"/>
    </source>
</evidence>
<dbReference type="Pfam" id="PF00169">
    <property type="entry name" value="PH"/>
    <property type="match status" value="1"/>
</dbReference>
<comment type="caution">
    <text evidence="19">The sequence shown here is derived from an EMBL/GenBank/DDBJ whole genome shotgun (WGS) entry which is preliminary data.</text>
</comment>
<feature type="domain" description="SH3" evidence="16">
    <location>
        <begin position="224"/>
        <end position="284"/>
    </location>
</feature>
<dbReference type="PROSITE" id="PS00109">
    <property type="entry name" value="PROTEIN_KINASE_TYR"/>
    <property type="match status" value="1"/>
</dbReference>
<evidence type="ECO:0000256" key="1">
    <source>
        <dbReference type="ARBA" id="ARBA00011903"/>
    </source>
</evidence>
<dbReference type="SMART" id="SM00219">
    <property type="entry name" value="TyrKc"/>
    <property type="match status" value="2"/>
</dbReference>
<dbReference type="InterPro" id="IPR017441">
    <property type="entry name" value="Protein_kinase_ATP_BS"/>
</dbReference>
<keyword evidence="9" id="KW-0829">Tyrosine-protein kinase</keyword>
<dbReference type="Pfam" id="PF00017">
    <property type="entry name" value="SH2"/>
    <property type="match status" value="1"/>
</dbReference>
<dbReference type="SUPFAM" id="SSF56112">
    <property type="entry name" value="Protein kinase-like (PK-like)"/>
    <property type="match status" value="2"/>
</dbReference>
<keyword evidence="5 13" id="KW-0547">Nucleotide-binding</keyword>
<evidence type="ECO:0000256" key="14">
    <source>
        <dbReference type="SAM" id="MobiDB-lite"/>
    </source>
</evidence>
<evidence type="ECO:0000256" key="12">
    <source>
        <dbReference type="PROSITE-ProRule" id="PRU00192"/>
    </source>
</evidence>
<feature type="domain" description="PH" evidence="17">
    <location>
        <begin position="44"/>
        <end position="198"/>
    </location>
</feature>
<dbReference type="InterPro" id="IPR036860">
    <property type="entry name" value="SH2_dom_sf"/>
</dbReference>
<dbReference type="CDD" id="cd11905">
    <property type="entry name" value="SH3_Tec"/>
    <property type="match status" value="1"/>
</dbReference>
<dbReference type="GO" id="GO:0005737">
    <property type="term" value="C:cytoplasm"/>
    <property type="evidence" value="ECO:0007669"/>
    <property type="project" value="UniProtKB-ARBA"/>
</dbReference>
<dbReference type="SMART" id="SM00233">
    <property type="entry name" value="PH"/>
    <property type="match status" value="1"/>
</dbReference>
<sequence length="929" mass="107648">MGRISTDTQLTVVEYEDMYQFKTKNTGIFNGRRNSDQKTEMNFNTILEETLIKRSQQKKKTSPLNYKERLFVLTKSMLTYYEGRPERNPEKAECGWTQDLPASKVHAPDLRSLQCTGREGQKKVLGVDGRGLKKKCRKGFIDVSKIKCVEIVKNDDGVIPCQNKYPFQVVHDANTLYIFAPSAQSRDRWVKKLKEGIRKALPPTPAPEIKKRRPPPPIPPEEENGEEIVVALYDFQATEAHDLRLERGQEYIILEKNDVHWWRARDKYGSEGYIPSNYVTGKKSNNLDQYDEGSSGFRHYHIKETMTSPKKYYLAEKHAFGSIPEIIEYHKHNAAGLATRLRYPVSTKGKNAPTTAGFSYEKWEINPSELTFMRELGSGLFGVVRLGKWRAQYKVAIKAIREGAMCEEDFIEEAKVMMKLTHPKLVQLYGVCTQQKPIYIVTEFMERGCLLNFLRQRQGHFSRDILLSMCQDVCEGMEYLERNSFIHRDLAARNCLVNEAGIVKVSDFGMARYVLDDQYTSSSGAKFPVKWCPPEVFNYSRFSSKSDVWSFDNTIQSIFCCCCCCSVQKRQVRTQISLSQDEELSEKYTQRRRPWFSDLPSKKQFLIKTQHMLVTFQWVKRNDVPETMNEGLIPSNYVTENKPTNLEIYEDMEATIKHYQIKRNDSGQWYVAERHLFQSIPELIWYHQHNAAEKWEIDPSELAFVKQIGSGQFGVVYLGQWRAHVQVAIKAINEGFMSEEDFIEEAKVMMYVLDDEYVSSSGAKFPVKWSPPEVFHFNRYSSKSDVWSFGVLMWEVFSEGKMPFENRSNLQVVEAISKGFRLYRPYLAPMSIYEVMYSCWHELLFMPCLSAKISVSSVRGETDRIWVLPASSKAGLCVNLKLRFDYFSTVSCAPVLNSYRRKSFEQDLVKFLFLVRSIVQDNSEPPSQF</sequence>
<evidence type="ECO:0000256" key="11">
    <source>
        <dbReference type="PROSITE-ProRule" id="PRU00191"/>
    </source>
</evidence>
<dbReference type="AlphaFoldDB" id="A0AAD4U9J5"/>
<dbReference type="SUPFAM" id="SSF50044">
    <property type="entry name" value="SH3-domain"/>
    <property type="match status" value="1"/>
</dbReference>
<dbReference type="PRINTS" id="PR00109">
    <property type="entry name" value="TYRKINASE"/>
</dbReference>
<dbReference type="InterPro" id="IPR011009">
    <property type="entry name" value="Kinase-like_dom_sf"/>
</dbReference>
<dbReference type="Gene3D" id="3.30.505.10">
    <property type="entry name" value="SH2 domain"/>
    <property type="match status" value="2"/>
</dbReference>
<feature type="binding site" evidence="13">
    <location>
        <position position="730"/>
    </location>
    <ligand>
        <name>ATP</name>
        <dbReference type="ChEBI" id="CHEBI:30616"/>
    </ligand>
</feature>
<evidence type="ECO:0000313" key="19">
    <source>
        <dbReference type="EMBL" id="KAI4542943.1"/>
    </source>
</evidence>
<evidence type="ECO:0000256" key="8">
    <source>
        <dbReference type="ARBA" id="ARBA00022999"/>
    </source>
</evidence>
<evidence type="ECO:0000259" key="17">
    <source>
        <dbReference type="PROSITE" id="PS50003"/>
    </source>
</evidence>
<dbReference type="FunFam" id="1.10.510.10:FF:000052">
    <property type="entry name" value="Tyrosine-protein kinase"/>
    <property type="match status" value="1"/>
</dbReference>
<dbReference type="PROSITE" id="PS50001">
    <property type="entry name" value="SH2"/>
    <property type="match status" value="1"/>
</dbReference>
<dbReference type="Pfam" id="PF07714">
    <property type="entry name" value="PK_Tyr_Ser-Thr"/>
    <property type="match status" value="3"/>
</dbReference>
<accession>A0AAD4U9J5</accession>
<dbReference type="EMBL" id="JAKZEL010000006">
    <property type="protein sequence ID" value="KAI4542943.1"/>
    <property type="molecule type" value="Genomic_DNA"/>
</dbReference>
<keyword evidence="20" id="KW-1185">Reference proteome</keyword>
<evidence type="ECO:0000256" key="7">
    <source>
        <dbReference type="ARBA" id="ARBA00022840"/>
    </source>
</evidence>
<dbReference type="InterPro" id="IPR035572">
    <property type="entry name" value="Tec_SH3"/>
</dbReference>
<feature type="region of interest" description="Disordered" evidence="14">
    <location>
        <begin position="200"/>
        <end position="223"/>
    </location>
</feature>
<feature type="binding site" evidence="13">
    <location>
        <position position="398"/>
    </location>
    <ligand>
        <name>ATP</name>
        <dbReference type="ChEBI" id="CHEBI:30616"/>
    </ligand>
</feature>
<feature type="domain" description="Protein kinase" evidence="18">
    <location>
        <begin position="370"/>
        <end position="678"/>
    </location>
</feature>
<evidence type="ECO:0000256" key="4">
    <source>
        <dbReference type="ARBA" id="ARBA00022679"/>
    </source>
</evidence>
<keyword evidence="6" id="KW-0418">Kinase</keyword>
<evidence type="ECO:0000313" key="20">
    <source>
        <dbReference type="Proteomes" id="UP001214576"/>
    </source>
</evidence>
<reference evidence="19" key="1">
    <citation type="submission" date="2022-03" db="EMBL/GenBank/DDBJ databases">
        <title>Genomic analyses of argali, domestic sheep and their hybrids provide insights into chromosomal evolution, heterosis and genetic basis of agronomic traits.</title>
        <authorList>
            <person name="Li M."/>
        </authorList>
    </citation>
    <scope>NUCLEOTIDE SEQUENCE</scope>
    <source>
        <strain evidence="19">CAU-MHL-2022a</strain>
        <tissue evidence="19">Skin</tissue>
    </source>
</reference>
<dbReference type="Pfam" id="PF00018">
    <property type="entry name" value="SH3_1"/>
    <property type="match status" value="1"/>
</dbReference>
<dbReference type="Gene3D" id="1.10.510.10">
    <property type="entry name" value="Transferase(Phosphotransferase) domain 1"/>
    <property type="match status" value="3"/>
</dbReference>
<dbReference type="InterPro" id="IPR000980">
    <property type="entry name" value="SH2"/>
</dbReference>
<keyword evidence="8 11" id="KW-0727">SH2 domain</keyword>
<organism evidence="19 20">
    <name type="scientific">Ovis ammon polii</name>
    <dbReference type="NCBI Taxonomy" id="230172"/>
    <lineage>
        <taxon>Eukaryota</taxon>
        <taxon>Metazoa</taxon>
        <taxon>Chordata</taxon>
        <taxon>Craniata</taxon>
        <taxon>Vertebrata</taxon>
        <taxon>Euteleostomi</taxon>
        <taxon>Mammalia</taxon>
        <taxon>Eutheria</taxon>
        <taxon>Laurasiatheria</taxon>
        <taxon>Artiodactyla</taxon>
        <taxon>Ruminantia</taxon>
        <taxon>Pecora</taxon>
        <taxon>Bovidae</taxon>
        <taxon>Caprinae</taxon>
        <taxon>Ovis</taxon>
    </lineage>
</organism>
<keyword evidence="7 13" id="KW-0067">ATP-binding</keyword>
<dbReference type="SUPFAM" id="SSF50729">
    <property type="entry name" value="PH domain-like"/>
    <property type="match status" value="2"/>
</dbReference>
<dbReference type="GO" id="GO:0004715">
    <property type="term" value="F:non-membrane spanning protein tyrosine kinase activity"/>
    <property type="evidence" value="ECO:0007669"/>
    <property type="project" value="UniProtKB-EC"/>
</dbReference>
<dbReference type="SUPFAM" id="SSF55550">
    <property type="entry name" value="SH2 domain"/>
    <property type="match status" value="1"/>
</dbReference>
<dbReference type="InterPro" id="IPR020635">
    <property type="entry name" value="Tyr_kinase_cat_dom"/>
</dbReference>